<feature type="transmembrane region" description="Helical" evidence="8">
    <location>
        <begin position="1034"/>
        <end position="1054"/>
    </location>
</feature>
<dbReference type="Pfam" id="PF23321">
    <property type="entry name" value="R1_ABCA1"/>
    <property type="match status" value="1"/>
</dbReference>
<feature type="compositionally biased region" description="Acidic residues" evidence="7">
    <location>
        <begin position="1901"/>
        <end position="1913"/>
    </location>
</feature>
<feature type="transmembrane region" description="Helical" evidence="8">
    <location>
        <begin position="338"/>
        <end position="361"/>
    </location>
</feature>
<keyword evidence="4" id="KW-0067">ATP-binding</keyword>
<dbReference type="InterPro" id="IPR027417">
    <property type="entry name" value="P-loop_NTPase"/>
</dbReference>
<dbReference type="SUPFAM" id="SSF52540">
    <property type="entry name" value="P-loop containing nucleoside triphosphate hydrolases"/>
    <property type="match status" value="2"/>
</dbReference>
<dbReference type="GO" id="GO:0005319">
    <property type="term" value="F:lipid transporter activity"/>
    <property type="evidence" value="ECO:0000318"/>
    <property type="project" value="GO_Central"/>
</dbReference>
<sequence length="1913" mass="214251">MSALRHNTVRSRRAGSTDQTMGAFRQLRLLIWKNWIQQIRSPWFTLLELLVPLFLVGISFGLMIGLRDTYEKDHPAKNFHRWPVLGGGYDLIMIPDTNKMTGAIVDPLLFVDASVSDCQFLKVTKNDDFSYEIGVAFAYAPNTTDAIDVMKMLQKRYSQDNLISDAIRALIPVGFPWNMTIKCSADISAGFATEQEMVDYMVQSFGSQCGNPLLAGIVFSDEISKPSNPPSRNMTYKIRLANTKRNFQFMEVYTPWDTTLDFATQYVSGPINGGTVDGGYPGYWEEGFLTVQHALNIVLREKFRGLTPTDPLSLDNLIMIGRTPFPEYTSQIIEVGSFFLPVVIVFSFMTSVIYIVRSIVMEKENRLKEYMRVMGLSQWVHWIAWFIMNYIKLVFAVIILSVLLYFVMENSNPTVAFVFFLLYAFNVTYFAFAVSTFLQSGTPATLAATVGWMLLYFWCVLFMSMDAQSPYSFTIRMINCINPDIALNYGVLLLAQYETQGNSTTTLFCRYRMMCFDAGGLNWSNVFERVTPDEPLTLGHMMVMLVVDGFIFIIITWYVEAVNPGGEGVPQKAWFFILPSYWFPGGRKSQVSLVDQAAAFEKAVKQQQARTEELLEKLDATVTIAGLSKTYGASFFKKLFDCKFLKMYGATFFKMLVDCKFGKASEKVAVDNLCLNLYKGQITALLGHNGAGKSTTFSMLTGVIPPSKGTAYIESLDIRSSLPQIRRSVGLCPQYNILFNTLTVWEHLEFFSHLKGRGFDQIEAKDLLERLRIDFKMHARAGTLSGGQKRKLSLAIALIGGSEIVMLDEPTSGMDPGARHETWTLLQAEKEDRTMLLTTHFMEEADVLGDRIAIMANGQLQCCGSGMFLKKHYGAGYHLTIVYDNHMTKTLGTAIEQTRKLMTTHTDVILQSVVGQEATFLLEADARSVFPRLFGDLELSQTHLGIRSFGVSVTTMEEVFLKVGELAENAGPSRSPTLASEVSAKMDDNLNLIDTNPSALKDLKPTHRISGFSLLMQQFHAMFAKRAVYFFRRWIQFIPQLLIPVAYLALMMLATQAIPTAKEMDPLVVDLKPYSPTPEKTCVILVEEPQQDPNIIVKVVHAMDPTPIVTGTDNVTAEVFRLIGDIGSRTFGIQYPVAYSSQSLLGKSLLVAMFDNFGYATPVLAIALADSLLGITVHGDGDPYVFTAINHPLPPSAADSMKNKAITQTTSFIIGYAIIVSMSMVVSGYCSFLIRERKKNSKHMQKTGILEDLMYEQLPCQLLSGLPLWLYWLTAFLWDALSFLIPLACFVGIFFAFGVSELIGRATSIIDVVVICVLFGWTAIPYVYSFSFMFTSAPKGYTMIVMYNIISAMIGSIAVPIIDQTADGDTAYFWSIIFSWLFPLYNIQMMFQMIYNNEFYRTSCLVLDCTMELFIETNPQCCGPVGNRTYVDDVLTDYTKHGIMVGTVFLAVQGFLYWLLLIFIELGWVGAAFDWLGSCCKSKQAAEEEYRSIEDSDVIEVGIVFNGLQISWIIDCILRKRRKCSVSSLNLQLSSYGAFNAVRGVNFHASKGDCFGLLGVNGAGKTSTFRMLTAEASVTSGDAYLAGFGVKKEWRKAGQHIGYCPQFDAVLKEMSGEETLRMFARIRGIPKNEIERMIKGVVDAIGIQMYAKRQIKTYSGGNKRRLSLGMALVGMPDVLLLDEPTTGVDPKARRTIWGILAKVREAGSALVLTSHSMDECEALCTRLAIMLCVLTSHSMDECEALCTRLAIMVYGQFRCHGSIQHIKTRYGTGYSLLIRLRHSSDAEKTRRRVLETFPGAVMKEHHLVQMNFEVPRLGTWSALFELTEALAHELHLEDYSLSQTTLEQVFLEFSRAADSGEMLHAASENLTQSTDEEMGSRYHSISPATAKKYYENSGYGQDDEDEIVSDERF</sequence>
<feature type="transmembrane region" description="Helical" evidence="8">
    <location>
        <begin position="1371"/>
        <end position="1391"/>
    </location>
</feature>
<feature type="region of interest" description="Disordered" evidence="7">
    <location>
        <begin position="1893"/>
        <end position="1913"/>
    </location>
</feature>
<evidence type="ECO:0000313" key="10">
    <source>
        <dbReference type="Proteomes" id="UP000005239"/>
    </source>
</evidence>
<dbReference type="GO" id="GO:0006869">
    <property type="term" value="P:lipid transport"/>
    <property type="evidence" value="ECO:0000318"/>
    <property type="project" value="GO_Central"/>
</dbReference>
<dbReference type="InterPro" id="IPR003439">
    <property type="entry name" value="ABC_transporter-like_ATP-bd"/>
</dbReference>
<feature type="transmembrane region" description="Helical" evidence="8">
    <location>
        <begin position="1213"/>
        <end position="1234"/>
    </location>
</feature>
<dbReference type="InterPro" id="IPR013525">
    <property type="entry name" value="ABC2_TM"/>
</dbReference>
<evidence type="ECO:0000256" key="7">
    <source>
        <dbReference type="SAM" id="MobiDB-lite"/>
    </source>
</evidence>
<evidence type="ECO:0000256" key="3">
    <source>
        <dbReference type="ARBA" id="ARBA00022741"/>
    </source>
</evidence>
<dbReference type="Proteomes" id="UP000005239">
    <property type="component" value="Unassembled WGS sequence"/>
</dbReference>
<keyword evidence="2 8" id="KW-0812">Transmembrane</keyword>
<keyword evidence="10" id="KW-1185">Reference proteome</keyword>
<evidence type="ECO:0000256" key="6">
    <source>
        <dbReference type="ARBA" id="ARBA00023136"/>
    </source>
</evidence>
<proteinExistence type="predicted"/>
<evidence type="ECO:0000256" key="4">
    <source>
        <dbReference type="ARBA" id="ARBA00022840"/>
    </source>
</evidence>
<dbReference type="InterPro" id="IPR017871">
    <property type="entry name" value="ABC_transporter-like_CS"/>
</dbReference>
<protein>
    <submittedName>
        <fullName evidence="9">Abt-4</fullName>
    </submittedName>
</protein>
<feature type="transmembrane region" description="Helical" evidence="8">
    <location>
        <begin position="1280"/>
        <end position="1297"/>
    </location>
</feature>
<dbReference type="Gene3D" id="3.40.50.300">
    <property type="entry name" value="P-loop containing nucleotide triphosphate hydrolases"/>
    <property type="match status" value="2"/>
</dbReference>
<dbReference type="InterPro" id="IPR056264">
    <property type="entry name" value="R2_ABCA1-4-like"/>
</dbReference>
<dbReference type="FunFam" id="3.40.50.300:FF:000933">
    <property type="entry name" value="ABC transporter A family member 7"/>
    <property type="match status" value="1"/>
</dbReference>
<name>A0A2A6CE09_PRIPA</name>
<evidence type="ECO:0000256" key="8">
    <source>
        <dbReference type="SAM" id="Phobius"/>
    </source>
</evidence>
<dbReference type="SMART" id="SM00382">
    <property type="entry name" value="AAA"/>
    <property type="match status" value="2"/>
</dbReference>
<evidence type="ECO:0000256" key="5">
    <source>
        <dbReference type="ARBA" id="ARBA00022989"/>
    </source>
</evidence>
<feature type="transmembrane region" description="Helical" evidence="8">
    <location>
        <begin position="444"/>
        <end position="463"/>
    </location>
</feature>
<dbReference type="FunFam" id="3.40.50.300:FF:002470">
    <property type="entry name" value="ABC transporter, putative"/>
    <property type="match status" value="1"/>
</dbReference>
<dbReference type="PROSITE" id="PS50893">
    <property type="entry name" value="ABC_TRANSPORTER_2"/>
    <property type="match status" value="2"/>
</dbReference>
<feature type="transmembrane region" description="Helical" evidence="8">
    <location>
        <begin position="1309"/>
        <end position="1328"/>
    </location>
</feature>
<dbReference type="GO" id="GO:0005524">
    <property type="term" value="F:ATP binding"/>
    <property type="evidence" value="ECO:0007669"/>
    <property type="project" value="UniProtKB-KW"/>
</dbReference>
<comment type="subcellular location">
    <subcellularLocation>
        <location evidence="1">Membrane</location>
        <topology evidence="1">Multi-pass membrane protein</topology>
    </subcellularLocation>
</comment>
<accession>A0A2A6CE09</accession>
<evidence type="ECO:0000313" key="9">
    <source>
        <dbReference type="EnsemblMetazoa" id="PPA04003.1"/>
    </source>
</evidence>
<dbReference type="Pfam" id="PF12698">
    <property type="entry name" value="ABC2_membrane_3"/>
    <property type="match status" value="2"/>
</dbReference>
<dbReference type="CDD" id="cd03263">
    <property type="entry name" value="ABC_subfamily_A"/>
    <property type="match status" value="2"/>
</dbReference>
<accession>A0A8R1Y8V9</accession>
<feature type="transmembrane region" description="Helical" evidence="8">
    <location>
        <begin position="382"/>
        <end position="408"/>
    </location>
</feature>
<reference evidence="10" key="1">
    <citation type="journal article" date="2008" name="Nat. Genet.">
        <title>The Pristionchus pacificus genome provides a unique perspective on nematode lifestyle and parasitism.</title>
        <authorList>
            <person name="Dieterich C."/>
            <person name="Clifton S.W."/>
            <person name="Schuster L.N."/>
            <person name="Chinwalla A."/>
            <person name="Delehaunty K."/>
            <person name="Dinkelacker I."/>
            <person name="Fulton L."/>
            <person name="Fulton R."/>
            <person name="Godfrey J."/>
            <person name="Minx P."/>
            <person name="Mitreva M."/>
            <person name="Roeseler W."/>
            <person name="Tian H."/>
            <person name="Witte H."/>
            <person name="Yang S.P."/>
            <person name="Wilson R.K."/>
            <person name="Sommer R.J."/>
        </authorList>
    </citation>
    <scope>NUCLEOTIDE SEQUENCE [LARGE SCALE GENOMIC DNA]</scope>
    <source>
        <strain evidence="10">PS312</strain>
    </source>
</reference>
<keyword evidence="3" id="KW-0547">Nucleotide-binding</keyword>
<feature type="transmembrane region" description="Helical" evidence="8">
    <location>
        <begin position="1340"/>
        <end position="1359"/>
    </location>
</feature>
<dbReference type="PANTHER" id="PTHR19229:SF250">
    <property type="entry name" value="ABC TRANSPORTER DOMAIN-CONTAINING PROTEIN-RELATED"/>
    <property type="match status" value="1"/>
</dbReference>
<keyword evidence="6 8" id="KW-0472">Membrane</keyword>
<dbReference type="InterPro" id="IPR003593">
    <property type="entry name" value="AAA+_ATPase"/>
</dbReference>
<dbReference type="GO" id="GO:0016887">
    <property type="term" value="F:ATP hydrolysis activity"/>
    <property type="evidence" value="ECO:0007669"/>
    <property type="project" value="InterPro"/>
</dbReference>
<dbReference type="Pfam" id="PF00005">
    <property type="entry name" value="ABC_tran"/>
    <property type="match status" value="2"/>
</dbReference>
<feature type="transmembrane region" description="Helical" evidence="8">
    <location>
        <begin position="414"/>
        <end position="432"/>
    </location>
</feature>
<evidence type="ECO:0000256" key="2">
    <source>
        <dbReference type="ARBA" id="ARBA00022692"/>
    </source>
</evidence>
<dbReference type="GO" id="GO:0140359">
    <property type="term" value="F:ABC-type transporter activity"/>
    <property type="evidence" value="ECO:0007669"/>
    <property type="project" value="InterPro"/>
</dbReference>
<dbReference type="EnsemblMetazoa" id="PPA04003.1">
    <property type="protein sequence ID" value="PPA04003.1"/>
    <property type="gene ID" value="WBGene00093557"/>
</dbReference>
<dbReference type="PROSITE" id="PS00211">
    <property type="entry name" value="ABC_TRANSPORTER_1"/>
    <property type="match status" value="2"/>
</dbReference>
<dbReference type="GO" id="GO:0042626">
    <property type="term" value="F:ATPase-coupled transmembrane transporter activity"/>
    <property type="evidence" value="ECO:0000318"/>
    <property type="project" value="GO_Central"/>
</dbReference>
<dbReference type="OrthoDB" id="10255969at2759"/>
<keyword evidence="5 8" id="KW-1133">Transmembrane helix</keyword>
<reference evidence="9" key="2">
    <citation type="submission" date="2022-06" db="UniProtKB">
        <authorList>
            <consortium name="EnsemblMetazoa"/>
        </authorList>
    </citation>
    <scope>IDENTIFICATION</scope>
    <source>
        <strain evidence="9">PS312</strain>
    </source>
</reference>
<evidence type="ECO:0000256" key="1">
    <source>
        <dbReference type="ARBA" id="ARBA00004141"/>
    </source>
</evidence>
<dbReference type="GO" id="GO:0016020">
    <property type="term" value="C:membrane"/>
    <property type="evidence" value="ECO:0007669"/>
    <property type="project" value="UniProtKB-SubCell"/>
</dbReference>
<dbReference type="PANTHER" id="PTHR19229">
    <property type="entry name" value="ATP-BINDING CASSETTE TRANSPORTER SUBFAMILY A ABCA"/>
    <property type="match status" value="1"/>
</dbReference>
<gene>
    <name evidence="9" type="primary">WBGene00093557</name>
</gene>
<feature type="transmembrane region" description="Helical" evidence="8">
    <location>
        <begin position="43"/>
        <end position="66"/>
    </location>
</feature>
<dbReference type="InterPro" id="IPR026082">
    <property type="entry name" value="ABCA"/>
</dbReference>
<organism evidence="9 10">
    <name type="scientific">Pristionchus pacificus</name>
    <name type="common">Parasitic nematode worm</name>
    <dbReference type="NCBI Taxonomy" id="54126"/>
    <lineage>
        <taxon>Eukaryota</taxon>
        <taxon>Metazoa</taxon>
        <taxon>Ecdysozoa</taxon>
        <taxon>Nematoda</taxon>
        <taxon>Chromadorea</taxon>
        <taxon>Rhabditida</taxon>
        <taxon>Rhabditina</taxon>
        <taxon>Diplogasteromorpha</taxon>
        <taxon>Diplogasteroidea</taxon>
        <taxon>Neodiplogasteridae</taxon>
        <taxon>Pristionchus</taxon>
    </lineage>
</organism>